<accession>A0ABT0AHW1</accession>
<reference evidence="2" key="1">
    <citation type="submission" date="2022-03" db="EMBL/GenBank/DDBJ databases">
        <title>Identification of a novel bacterium isolated from mangrove sediments.</title>
        <authorList>
            <person name="Pan X."/>
        </authorList>
    </citation>
    <scope>NUCLEOTIDE SEQUENCE</scope>
    <source>
        <strain evidence="2">B2637</strain>
    </source>
</reference>
<dbReference type="Proteomes" id="UP001162802">
    <property type="component" value="Unassembled WGS sequence"/>
</dbReference>
<evidence type="ECO:0000313" key="2">
    <source>
        <dbReference type="EMBL" id="MCJ1962796.1"/>
    </source>
</evidence>
<evidence type="ECO:0000313" key="3">
    <source>
        <dbReference type="Proteomes" id="UP001162802"/>
    </source>
</evidence>
<keyword evidence="1" id="KW-1133">Transmembrane helix</keyword>
<feature type="transmembrane region" description="Helical" evidence="1">
    <location>
        <begin position="7"/>
        <end position="30"/>
    </location>
</feature>
<name>A0ABT0AHW1_9SPHN</name>
<dbReference type="EMBL" id="JALHAT010000062">
    <property type="protein sequence ID" value="MCJ1962796.1"/>
    <property type="molecule type" value="Genomic_DNA"/>
</dbReference>
<keyword evidence="1" id="KW-0812">Transmembrane</keyword>
<dbReference type="RefSeq" id="WP_243802979.1">
    <property type="nucleotide sequence ID" value="NZ_JALHAT010000062.1"/>
</dbReference>
<evidence type="ECO:0000256" key="1">
    <source>
        <dbReference type="SAM" id="Phobius"/>
    </source>
</evidence>
<keyword evidence="1" id="KW-0472">Membrane</keyword>
<evidence type="ECO:0008006" key="4">
    <source>
        <dbReference type="Google" id="ProtNLM"/>
    </source>
</evidence>
<organism evidence="2 3">
    <name type="scientific">Novosphingobium mangrovi</name>
    <name type="common">ex Hu et al. 2023</name>
    <dbReference type="NCBI Taxonomy" id="2930094"/>
    <lineage>
        <taxon>Bacteria</taxon>
        <taxon>Pseudomonadati</taxon>
        <taxon>Pseudomonadota</taxon>
        <taxon>Alphaproteobacteria</taxon>
        <taxon>Sphingomonadales</taxon>
        <taxon>Sphingomonadaceae</taxon>
        <taxon>Novosphingobium</taxon>
    </lineage>
</organism>
<protein>
    <recommendedName>
        <fullName evidence="4">Lysozyme inhibitor LprI N-terminal domain-containing protein</fullName>
    </recommendedName>
</protein>
<comment type="caution">
    <text evidence="2">The sequence shown here is derived from an EMBL/GenBank/DDBJ whole genome shotgun (WGS) entry which is preliminary data.</text>
</comment>
<proteinExistence type="predicted"/>
<keyword evidence="3" id="KW-1185">Reference proteome</keyword>
<gene>
    <name evidence="2" type="ORF">MTR65_19095</name>
</gene>
<sequence length="164" mass="18299">MIKHADAILKLCLAAGALLGGAGVGFYYGIYLPSQDIREQSQAMARRQENAVQQTDALAQQARREKAAQTAFEDCVSRAQLSYKNHWSAACRAQHAADVAEFEDCADNFFATESGCRRKHPIRPERGCALTTQLADRLVEERREARRECQVDLEEARRRASAQA</sequence>